<protein>
    <submittedName>
        <fullName evidence="2">Uncharacterized protein</fullName>
    </submittedName>
</protein>
<feature type="compositionally biased region" description="Low complexity" evidence="1">
    <location>
        <begin position="75"/>
        <end position="85"/>
    </location>
</feature>
<name>E2PYP3_STRCL</name>
<feature type="region of interest" description="Disordered" evidence="1">
    <location>
        <begin position="75"/>
        <end position="96"/>
    </location>
</feature>
<evidence type="ECO:0000313" key="3">
    <source>
        <dbReference type="Proteomes" id="UP000002357"/>
    </source>
</evidence>
<reference evidence="2 3" key="1">
    <citation type="journal article" date="2010" name="Genome Biol. Evol.">
        <title>The sequence of a 1.8-mb bacterial linear plasmid reveals a rich evolutionary reservoir of secondary metabolic pathways.</title>
        <authorList>
            <person name="Medema M.H."/>
            <person name="Trefzer A."/>
            <person name="Kovalchuk A."/>
            <person name="van den Berg M."/>
            <person name="Mueller U."/>
            <person name="Heijne W."/>
            <person name="Wu L."/>
            <person name="Alam M.T."/>
            <person name="Ronning C.M."/>
            <person name="Nierman W.C."/>
            <person name="Bovenberg R.A.L."/>
            <person name="Breitling R."/>
            <person name="Takano E."/>
        </authorList>
    </citation>
    <scope>NUCLEOTIDE SEQUENCE [LARGE SCALE GENOMIC DNA]</scope>
    <source>
        <strain evidence="3">ATCC 27064 / DSM 738 / JCM 4710 / NBRC 13307 / NCIMB 12785 / NRRL 3585 / VKM Ac-602</strain>
    </source>
</reference>
<organism evidence="2 3">
    <name type="scientific">Streptomyces clavuligerus</name>
    <dbReference type="NCBI Taxonomy" id="1901"/>
    <lineage>
        <taxon>Bacteria</taxon>
        <taxon>Bacillati</taxon>
        <taxon>Actinomycetota</taxon>
        <taxon>Actinomycetes</taxon>
        <taxon>Kitasatosporales</taxon>
        <taxon>Streptomycetaceae</taxon>
        <taxon>Streptomyces</taxon>
    </lineage>
</organism>
<proteinExistence type="predicted"/>
<accession>E2PYP3</accession>
<evidence type="ECO:0000313" key="2">
    <source>
        <dbReference type="EMBL" id="EFG06265.1"/>
    </source>
</evidence>
<sequence>MQIVFAAFAALAGVVAVLAGAYGLHRTRHITRSGRYAIALVKPPPPGAERPGLIVGCPSAAGGFERQLWPPASFSRSAASASSDARAPELSSDSEE</sequence>
<evidence type="ECO:0000256" key="1">
    <source>
        <dbReference type="SAM" id="MobiDB-lite"/>
    </source>
</evidence>
<keyword evidence="3" id="KW-1185">Reference proteome</keyword>
<dbReference type="Proteomes" id="UP000002357">
    <property type="component" value="Chromosome"/>
</dbReference>
<dbReference type="EMBL" id="CM000913">
    <property type="protein sequence ID" value="EFG06265.1"/>
    <property type="molecule type" value="Genomic_DNA"/>
</dbReference>
<dbReference type="AlphaFoldDB" id="E2PYP3"/>
<gene>
    <name evidence="2" type="ORF">SCLAV_1187</name>
</gene>